<dbReference type="CDD" id="cd09854">
    <property type="entry name" value="PIN_VapC-like"/>
    <property type="match status" value="1"/>
</dbReference>
<dbReference type="RefSeq" id="WP_073594323.1">
    <property type="nucleotide sequence ID" value="NZ_MRCE01000013.1"/>
</dbReference>
<protein>
    <submittedName>
        <fullName evidence="2">Twitching motility protein PilT</fullName>
    </submittedName>
</protein>
<dbReference type="STRING" id="454136.NIES2119_15120"/>
<dbReference type="Proteomes" id="UP000185860">
    <property type="component" value="Unassembled WGS sequence"/>
</dbReference>
<dbReference type="InterPro" id="IPR002716">
    <property type="entry name" value="PIN_dom"/>
</dbReference>
<sequence>MIYLLDTNVILRFTDRSHPLHPTIRNAIRKLRKDGYKLQVTSQNCVEFWNVATRPADKNGFGMTGADADRLLRLIERLFPVLPDSSATYLKWRSLVVTYGVSGVQVHDARLVAAMRVNGVKYILTLNVADFTRYANEGIVAVDPTTVV</sequence>
<reference evidence="2 3" key="1">
    <citation type="submission" date="2016-11" db="EMBL/GenBank/DDBJ databases">
        <title>Draft Genome Sequences of Nine Cyanobacterial Strains from Diverse Habitats.</title>
        <authorList>
            <person name="Zhu T."/>
            <person name="Hou S."/>
            <person name="Lu X."/>
            <person name="Hess W.R."/>
        </authorList>
    </citation>
    <scope>NUCLEOTIDE SEQUENCE [LARGE SCALE GENOMIC DNA]</scope>
    <source>
        <strain evidence="2 3">IAM M-71</strain>
    </source>
</reference>
<dbReference type="InterPro" id="IPR029060">
    <property type="entry name" value="PIN-like_dom_sf"/>
</dbReference>
<proteinExistence type="predicted"/>
<evidence type="ECO:0000259" key="1">
    <source>
        <dbReference type="Pfam" id="PF01850"/>
    </source>
</evidence>
<accession>A0A1U7IJ46</accession>
<comment type="caution">
    <text evidence="2">The sequence shown here is derived from an EMBL/GenBank/DDBJ whole genome shotgun (WGS) entry which is preliminary data.</text>
</comment>
<dbReference type="Pfam" id="PF01850">
    <property type="entry name" value="PIN"/>
    <property type="match status" value="1"/>
</dbReference>
<gene>
    <name evidence="2" type="ORF">NIES2119_15120</name>
</gene>
<dbReference type="AlphaFoldDB" id="A0A1U7IJ46"/>
<feature type="domain" description="PIN" evidence="1">
    <location>
        <begin position="3"/>
        <end position="135"/>
    </location>
</feature>
<dbReference type="EMBL" id="MRCE01000013">
    <property type="protein sequence ID" value="OKH37144.1"/>
    <property type="molecule type" value="Genomic_DNA"/>
</dbReference>
<organism evidence="2 3">
    <name type="scientific">[Phormidium ambiguum] IAM M-71</name>
    <dbReference type="NCBI Taxonomy" id="454136"/>
    <lineage>
        <taxon>Bacteria</taxon>
        <taxon>Bacillati</taxon>
        <taxon>Cyanobacteriota</taxon>
        <taxon>Cyanophyceae</taxon>
        <taxon>Oscillatoriophycideae</taxon>
        <taxon>Aerosakkonematales</taxon>
        <taxon>Aerosakkonemataceae</taxon>
        <taxon>Floridanema</taxon>
    </lineage>
</organism>
<evidence type="ECO:0000313" key="2">
    <source>
        <dbReference type="EMBL" id="OKH37144.1"/>
    </source>
</evidence>
<name>A0A1U7IJ46_9CYAN</name>
<evidence type="ECO:0000313" key="3">
    <source>
        <dbReference type="Proteomes" id="UP000185860"/>
    </source>
</evidence>
<dbReference type="Gene3D" id="3.40.50.1010">
    <property type="entry name" value="5'-nuclease"/>
    <property type="match status" value="1"/>
</dbReference>
<dbReference type="OrthoDB" id="7062868at2"/>
<dbReference type="SUPFAM" id="SSF88723">
    <property type="entry name" value="PIN domain-like"/>
    <property type="match status" value="1"/>
</dbReference>